<keyword evidence="6 9" id="KW-0067">ATP-binding</keyword>
<keyword evidence="3" id="KW-0813">Transport</keyword>
<evidence type="ECO:0000256" key="2">
    <source>
        <dbReference type="ARBA" id="ARBA00005417"/>
    </source>
</evidence>
<comment type="similarity">
    <text evidence="2">Belongs to the ABC transporter superfamily.</text>
</comment>
<feature type="domain" description="ABC transporter" evidence="8">
    <location>
        <begin position="7"/>
        <end position="238"/>
    </location>
</feature>
<dbReference type="PROSITE" id="PS50893">
    <property type="entry name" value="ABC_TRANSPORTER_2"/>
    <property type="match status" value="1"/>
</dbReference>
<dbReference type="Gene3D" id="2.40.50.100">
    <property type="match status" value="1"/>
</dbReference>
<dbReference type="InterPro" id="IPR013611">
    <property type="entry name" value="Transp-assoc_OB_typ2"/>
</dbReference>
<dbReference type="EMBL" id="QKVK01000005">
    <property type="protein sequence ID" value="PZF76492.1"/>
    <property type="molecule type" value="Genomic_DNA"/>
</dbReference>
<dbReference type="RefSeq" id="WP_111198728.1">
    <property type="nucleotide sequence ID" value="NZ_QKVK01000005.1"/>
</dbReference>
<dbReference type="GO" id="GO:0055052">
    <property type="term" value="C:ATP-binding cassette (ABC) transporter complex, substrate-binding subunit-containing"/>
    <property type="evidence" value="ECO:0007669"/>
    <property type="project" value="TreeGrafter"/>
</dbReference>
<evidence type="ECO:0000256" key="5">
    <source>
        <dbReference type="ARBA" id="ARBA00022741"/>
    </source>
</evidence>
<dbReference type="GO" id="GO:0005524">
    <property type="term" value="F:ATP binding"/>
    <property type="evidence" value="ECO:0007669"/>
    <property type="project" value="UniProtKB-KW"/>
</dbReference>
<dbReference type="InterPro" id="IPR027417">
    <property type="entry name" value="P-loop_NTPase"/>
</dbReference>
<evidence type="ECO:0000259" key="8">
    <source>
        <dbReference type="PROSITE" id="PS50893"/>
    </source>
</evidence>
<organism evidence="9 10">
    <name type="scientific">Aestuariivirga litoralis</name>
    <dbReference type="NCBI Taxonomy" id="2650924"/>
    <lineage>
        <taxon>Bacteria</taxon>
        <taxon>Pseudomonadati</taxon>
        <taxon>Pseudomonadota</taxon>
        <taxon>Alphaproteobacteria</taxon>
        <taxon>Hyphomicrobiales</taxon>
        <taxon>Aestuariivirgaceae</taxon>
        <taxon>Aestuariivirga</taxon>
    </lineage>
</organism>
<dbReference type="InterPro" id="IPR047641">
    <property type="entry name" value="ABC_transpr_MalK/UgpC-like"/>
</dbReference>
<keyword evidence="5" id="KW-0547">Nucleotide-binding</keyword>
<dbReference type="InterPro" id="IPR003439">
    <property type="entry name" value="ABC_transporter-like_ATP-bd"/>
</dbReference>
<dbReference type="FunFam" id="3.40.50.300:FF:000042">
    <property type="entry name" value="Maltose/maltodextrin ABC transporter, ATP-binding protein"/>
    <property type="match status" value="1"/>
</dbReference>
<dbReference type="SUPFAM" id="SSF52540">
    <property type="entry name" value="P-loop containing nucleoside triphosphate hydrolases"/>
    <property type="match status" value="1"/>
</dbReference>
<dbReference type="GO" id="GO:0015408">
    <property type="term" value="F:ABC-type ferric iron transporter activity"/>
    <property type="evidence" value="ECO:0007669"/>
    <property type="project" value="InterPro"/>
</dbReference>
<evidence type="ECO:0000313" key="9">
    <source>
        <dbReference type="EMBL" id="PZF76492.1"/>
    </source>
</evidence>
<dbReference type="InterPro" id="IPR012340">
    <property type="entry name" value="NA-bd_OB-fold"/>
</dbReference>
<dbReference type="Proteomes" id="UP000248795">
    <property type="component" value="Unassembled WGS sequence"/>
</dbReference>
<dbReference type="AlphaFoldDB" id="A0A2W2AS73"/>
<dbReference type="PROSITE" id="PS00211">
    <property type="entry name" value="ABC_TRANSPORTER_1"/>
    <property type="match status" value="1"/>
</dbReference>
<reference evidence="10" key="1">
    <citation type="submission" date="2018-06" db="EMBL/GenBank/DDBJ databases">
        <title>Aestuariibacter litoralis strain KCTC 52945T.</title>
        <authorList>
            <person name="Li X."/>
            <person name="Salam N."/>
            <person name="Li J.-L."/>
            <person name="Chen Y.-M."/>
            <person name="Yang Z.-W."/>
            <person name="Zhang L.-Y."/>
            <person name="Han M.-X."/>
            <person name="Xiao M."/>
            <person name="Li W.-J."/>
        </authorList>
    </citation>
    <scope>NUCLEOTIDE SEQUENCE [LARGE SCALE GENOMIC DNA]</scope>
    <source>
        <strain evidence="10">KCTC 52945</strain>
    </source>
</reference>
<dbReference type="SMART" id="SM00382">
    <property type="entry name" value="AAA"/>
    <property type="match status" value="1"/>
</dbReference>
<protein>
    <submittedName>
        <fullName evidence="9">ABC transporter ATP-binding protein</fullName>
    </submittedName>
</protein>
<accession>A0A2W2AS73</accession>
<dbReference type="InterPro" id="IPR003593">
    <property type="entry name" value="AAA+_ATPase"/>
</dbReference>
<evidence type="ECO:0000256" key="7">
    <source>
        <dbReference type="ARBA" id="ARBA00023136"/>
    </source>
</evidence>
<name>A0A2W2AS73_9HYPH</name>
<keyword evidence="7" id="KW-0472">Membrane</keyword>
<comment type="caution">
    <text evidence="9">The sequence shown here is derived from an EMBL/GenBank/DDBJ whole genome shotgun (WGS) entry which is preliminary data.</text>
</comment>
<keyword evidence="10" id="KW-1185">Reference proteome</keyword>
<evidence type="ECO:0000256" key="1">
    <source>
        <dbReference type="ARBA" id="ARBA00004417"/>
    </source>
</evidence>
<dbReference type="CDD" id="cd03259">
    <property type="entry name" value="ABC_Carb_Solutes_like"/>
    <property type="match status" value="1"/>
</dbReference>
<proteinExistence type="inferred from homology"/>
<evidence type="ECO:0000256" key="3">
    <source>
        <dbReference type="ARBA" id="ARBA00022448"/>
    </source>
</evidence>
<dbReference type="Pfam" id="PF00005">
    <property type="entry name" value="ABC_tran"/>
    <property type="match status" value="1"/>
</dbReference>
<dbReference type="PANTHER" id="PTHR43875:SF1">
    <property type="entry name" value="OSMOPROTECTIVE COMPOUNDS UPTAKE ATP-BINDING PROTEIN GGTA"/>
    <property type="match status" value="1"/>
</dbReference>
<dbReference type="Pfam" id="PF08402">
    <property type="entry name" value="TOBE_2"/>
    <property type="match status" value="1"/>
</dbReference>
<comment type="subcellular location">
    <subcellularLocation>
        <location evidence="1">Cell inner membrane</location>
        <topology evidence="1">Peripheral membrane protein</topology>
    </subcellularLocation>
</comment>
<keyword evidence="4" id="KW-1003">Cell membrane</keyword>
<dbReference type="InterPro" id="IPR008995">
    <property type="entry name" value="Mo/tungstate-bd_C_term_dom"/>
</dbReference>
<dbReference type="SUPFAM" id="SSF50331">
    <property type="entry name" value="MOP-like"/>
    <property type="match status" value="1"/>
</dbReference>
<sequence length="372" mass="39559">MAELDITKVDKIYHSRKGDVHAVKALDLVVKPGEIVALLGSSGCGKTSTLRMIAGFEEVSNGSITLGGKPIHTLPPAARGVAMAFEAYSLYPPLTIGENMSFALKASKLPQAEQDRRVKAMAEMLEIADILNKYPTSVSGGQQQRASLGRALVRDAGLYLLDEPMGQLEPQLRAVLRGRIKHYLREHNCTTILVTHDQTEANALADRIAVMEGGVLQQYATPAELKAKPANLFTGTFIGEPPMNVFTADVKANGETVAFTVEGGATLSYPAADFSPQLREALARNPRIALGIRPHALHLGEGAVKGKVVACQWLGDQTHVAVDVAGRTVVSVSQERVARAPGSDVALKVAARDLHLFDPASGKAIAHGDALA</sequence>
<dbReference type="InterPro" id="IPR015853">
    <property type="entry name" value="ABC_transpr_FbpC"/>
</dbReference>
<gene>
    <name evidence="9" type="ORF">DK847_11820</name>
</gene>
<evidence type="ECO:0000256" key="6">
    <source>
        <dbReference type="ARBA" id="ARBA00022840"/>
    </source>
</evidence>
<evidence type="ECO:0000313" key="10">
    <source>
        <dbReference type="Proteomes" id="UP000248795"/>
    </source>
</evidence>
<dbReference type="InterPro" id="IPR017871">
    <property type="entry name" value="ABC_transporter-like_CS"/>
</dbReference>
<dbReference type="PANTHER" id="PTHR43875">
    <property type="entry name" value="MALTODEXTRIN IMPORT ATP-BINDING PROTEIN MSMX"/>
    <property type="match status" value="1"/>
</dbReference>
<dbReference type="Gene3D" id="3.40.50.300">
    <property type="entry name" value="P-loop containing nucleotide triphosphate hydrolases"/>
    <property type="match status" value="1"/>
</dbReference>
<evidence type="ECO:0000256" key="4">
    <source>
        <dbReference type="ARBA" id="ARBA00022475"/>
    </source>
</evidence>
<dbReference type="GO" id="GO:0016887">
    <property type="term" value="F:ATP hydrolysis activity"/>
    <property type="evidence" value="ECO:0007669"/>
    <property type="project" value="InterPro"/>
</dbReference>
<dbReference type="Gene3D" id="2.40.50.140">
    <property type="entry name" value="Nucleic acid-binding proteins"/>
    <property type="match status" value="1"/>
</dbReference>